<evidence type="ECO:0000256" key="5">
    <source>
        <dbReference type="ARBA" id="ARBA00023242"/>
    </source>
</evidence>
<keyword evidence="6" id="KW-0175">Coiled coil</keyword>
<reference evidence="7 8" key="1">
    <citation type="submission" date="2024-06" db="EMBL/GenBank/DDBJ databases">
        <title>A chromosome level genome sequence of Diviner's sage (Salvia divinorum).</title>
        <authorList>
            <person name="Ford S.A."/>
            <person name="Ro D.-K."/>
            <person name="Ness R.W."/>
            <person name="Phillips M.A."/>
        </authorList>
    </citation>
    <scope>NUCLEOTIDE SEQUENCE [LARGE SCALE GENOMIC DNA]</scope>
    <source>
        <strain evidence="7">SAF-2024a</strain>
        <tissue evidence="7">Leaf</tissue>
    </source>
</reference>
<dbReference type="PANTHER" id="PTHR38546:SF3">
    <property type="entry name" value="DNA BINDING PROTEIN"/>
    <property type="match status" value="1"/>
</dbReference>
<comment type="caution">
    <text evidence="7">The sequence shown here is derived from an EMBL/GenBank/DDBJ whole genome shotgun (WGS) entry which is preliminary data.</text>
</comment>
<dbReference type="PANTHER" id="PTHR38546">
    <property type="entry name" value="DNA BINDING PROTEIN"/>
    <property type="match status" value="1"/>
</dbReference>
<dbReference type="InterPro" id="IPR044172">
    <property type="entry name" value="ILI2-like"/>
</dbReference>
<dbReference type="GO" id="GO:0005634">
    <property type="term" value="C:nucleus"/>
    <property type="evidence" value="ECO:0007669"/>
    <property type="project" value="UniProtKB-SubCell"/>
</dbReference>
<dbReference type="InterPro" id="IPR036638">
    <property type="entry name" value="HLH_DNA-bd_sf"/>
</dbReference>
<feature type="coiled-coil region" evidence="6">
    <location>
        <begin position="46"/>
        <end position="73"/>
    </location>
</feature>
<keyword evidence="2" id="KW-0341">Growth regulation</keyword>
<dbReference type="SUPFAM" id="SSF47459">
    <property type="entry name" value="HLH, helix-loop-helix DNA-binding domain"/>
    <property type="match status" value="1"/>
</dbReference>
<evidence type="ECO:0000313" key="7">
    <source>
        <dbReference type="EMBL" id="KAL1541611.1"/>
    </source>
</evidence>
<protein>
    <submittedName>
        <fullName evidence="7">Transcription factor ILI5-like</fullName>
    </submittedName>
</protein>
<comment type="subcellular location">
    <subcellularLocation>
        <location evidence="1">Nucleus</location>
    </subcellularLocation>
</comment>
<evidence type="ECO:0000256" key="4">
    <source>
        <dbReference type="ARBA" id="ARBA00023163"/>
    </source>
</evidence>
<evidence type="ECO:0000256" key="1">
    <source>
        <dbReference type="ARBA" id="ARBA00004123"/>
    </source>
</evidence>
<sequence length="91" mass="10347">MSSRRSARASRFTEAEINHLIFKLHASLQHRSNSTCNKKRSAAKILKRACNYIKKLQREVDDLSHQLSQRLASGDINAADADTITRLLQLQ</sequence>
<evidence type="ECO:0000313" key="8">
    <source>
        <dbReference type="Proteomes" id="UP001567538"/>
    </source>
</evidence>
<proteinExistence type="predicted"/>
<name>A0ABD1GBY9_SALDI</name>
<keyword evidence="8" id="KW-1185">Reference proteome</keyword>
<keyword evidence="5" id="KW-0539">Nucleus</keyword>
<gene>
    <name evidence="7" type="ORF">AAHA92_25811</name>
</gene>
<dbReference type="Pfam" id="PF23174">
    <property type="entry name" value="bHLH_ILI"/>
    <property type="match status" value="1"/>
</dbReference>
<dbReference type="AlphaFoldDB" id="A0ABD1GBY9"/>
<keyword evidence="3" id="KW-0805">Transcription regulation</keyword>
<evidence type="ECO:0000256" key="3">
    <source>
        <dbReference type="ARBA" id="ARBA00023015"/>
    </source>
</evidence>
<evidence type="ECO:0000256" key="6">
    <source>
        <dbReference type="SAM" id="Coils"/>
    </source>
</evidence>
<dbReference type="InterPro" id="IPR044293">
    <property type="entry name" value="PRE"/>
</dbReference>
<accession>A0ABD1GBY9</accession>
<dbReference type="Gene3D" id="4.10.280.10">
    <property type="entry name" value="Helix-loop-helix DNA-binding domain"/>
    <property type="match status" value="1"/>
</dbReference>
<organism evidence="7 8">
    <name type="scientific">Salvia divinorum</name>
    <name type="common">Maria pastora</name>
    <name type="synonym">Diviner's sage</name>
    <dbReference type="NCBI Taxonomy" id="28513"/>
    <lineage>
        <taxon>Eukaryota</taxon>
        <taxon>Viridiplantae</taxon>
        <taxon>Streptophyta</taxon>
        <taxon>Embryophyta</taxon>
        <taxon>Tracheophyta</taxon>
        <taxon>Spermatophyta</taxon>
        <taxon>Magnoliopsida</taxon>
        <taxon>eudicotyledons</taxon>
        <taxon>Gunneridae</taxon>
        <taxon>Pentapetalae</taxon>
        <taxon>asterids</taxon>
        <taxon>lamiids</taxon>
        <taxon>Lamiales</taxon>
        <taxon>Lamiaceae</taxon>
        <taxon>Nepetoideae</taxon>
        <taxon>Mentheae</taxon>
        <taxon>Salviinae</taxon>
        <taxon>Salvia</taxon>
        <taxon>Salvia subgen. Calosphace</taxon>
    </lineage>
</organism>
<evidence type="ECO:0000256" key="2">
    <source>
        <dbReference type="ARBA" id="ARBA00022604"/>
    </source>
</evidence>
<dbReference type="EMBL" id="JBEAFC010000009">
    <property type="protein sequence ID" value="KAL1541611.1"/>
    <property type="molecule type" value="Genomic_DNA"/>
</dbReference>
<keyword evidence="4" id="KW-0804">Transcription</keyword>
<dbReference type="Proteomes" id="UP001567538">
    <property type="component" value="Unassembled WGS sequence"/>
</dbReference>